<comment type="caution">
    <text evidence="13">The sequence shown here is derived from an EMBL/GenBank/DDBJ whole genome shotgun (WGS) entry which is preliminary data.</text>
</comment>
<keyword evidence="7 12" id="KW-0479">Metal-binding</keyword>
<organism evidence="13 14">
    <name type="scientific">Nonomuraea jabiensis</name>
    <dbReference type="NCBI Taxonomy" id="882448"/>
    <lineage>
        <taxon>Bacteria</taxon>
        <taxon>Bacillati</taxon>
        <taxon>Actinomycetota</taxon>
        <taxon>Actinomycetes</taxon>
        <taxon>Streptosporangiales</taxon>
        <taxon>Streptosporangiaceae</taxon>
        <taxon>Nonomuraea</taxon>
    </lineage>
</organism>
<keyword evidence="3 12" id="KW-0813">Transport</keyword>
<evidence type="ECO:0000256" key="8">
    <source>
        <dbReference type="ARBA" id="ARBA00022982"/>
    </source>
</evidence>
<feature type="transmembrane region" description="Helical" evidence="12">
    <location>
        <begin position="233"/>
        <end position="253"/>
    </location>
</feature>
<dbReference type="GO" id="GO:0046872">
    <property type="term" value="F:metal ion binding"/>
    <property type="evidence" value="ECO:0007669"/>
    <property type="project" value="UniProtKB-UniRule"/>
</dbReference>
<evidence type="ECO:0000256" key="9">
    <source>
        <dbReference type="ARBA" id="ARBA00022989"/>
    </source>
</evidence>
<dbReference type="GO" id="GO:0019646">
    <property type="term" value="P:aerobic electron transport chain"/>
    <property type="evidence" value="ECO:0007669"/>
    <property type="project" value="InterPro"/>
</dbReference>
<keyword evidence="9 12" id="KW-1133">Transmembrane helix</keyword>
<dbReference type="GO" id="GO:0009055">
    <property type="term" value="F:electron transfer activity"/>
    <property type="evidence" value="ECO:0007669"/>
    <property type="project" value="UniProtKB-UniRule"/>
</dbReference>
<dbReference type="EC" id="1.10.3.-" evidence="13"/>
<dbReference type="RefSeq" id="WP_313043415.1">
    <property type="nucleotide sequence ID" value="NZ_JACHMB010000001.1"/>
</dbReference>
<evidence type="ECO:0000256" key="4">
    <source>
        <dbReference type="ARBA" id="ARBA00022475"/>
    </source>
</evidence>
<evidence type="ECO:0000256" key="6">
    <source>
        <dbReference type="ARBA" id="ARBA00022692"/>
    </source>
</evidence>
<evidence type="ECO:0000256" key="5">
    <source>
        <dbReference type="ARBA" id="ARBA00022617"/>
    </source>
</evidence>
<dbReference type="GO" id="GO:0070069">
    <property type="term" value="C:cytochrome complex"/>
    <property type="evidence" value="ECO:0007669"/>
    <property type="project" value="UniProtKB-UniRule"/>
</dbReference>
<dbReference type="GO" id="GO:0016682">
    <property type="term" value="F:oxidoreductase activity, acting on diphenols and related substances as donors, oxygen as acceptor"/>
    <property type="evidence" value="ECO:0007669"/>
    <property type="project" value="TreeGrafter"/>
</dbReference>
<feature type="transmembrane region" description="Helical" evidence="12">
    <location>
        <begin position="24"/>
        <end position="48"/>
    </location>
</feature>
<sequence>MTRGAEPYRDALGMDTVDLARLQFALTAGAHFLFVALTLGLATLVAVIQTRATFSGEPVHLRMTRFWGQLYIINYAMGIVTGLVMEFQLGLSWSGLTEYAGNVFGSALAIETLVAFFVESTFLGLWIFGWDKLNRWAHLALIWVVTLTAYASAFWIMVANGFLQHPAGHVLDGGVLRLVDLGAMVGNPAALLAFFHVMGGAMITGGFFMAGVSAYHLRKRTAEQDFFRKSLRIGIGVALPALFFTVTFGGISFQTLQPTKSAAWTGDMDRLAEAQAQMVAAHGPGDYLPPVGPVQAAGITMMVLWLVMTVVAALSLVLMLFRPVVRGFRLWHWLLTLMIPVPFVTVLSGWVFRELGRQPWAVFGLLRTADAMSPVTAAQMRFSITAFAAVFAVLIAINYWLLARQARRGPGAESLGAPATPAAPALSF</sequence>
<keyword evidence="14" id="KW-1185">Reference proteome</keyword>
<dbReference type="Proteomes" id="UP000579153">
    <property type="component" value="Unassembled WGS sequence"/>
</dbReference>
<feature type="transmembrane region" description="Helical" evidence="12">
    <location>
        <begin position="382"/>
        <end position="402"/>
    </location>
</feature>
<keyword evidence="11 12" id="KW-0472">Membrane</keyword>
<evidence type="ECO:0000256" key="12">
    <source>
        <dbReference type="PIRNR" id="PIRNR006446"/>
    </source>
</evidence>
<keyword evidence="8 12" id="KW-0249">Electron transport</keyword>
<evidence type="ECO:0000256" key="7">
    <source>
        <dbReference type="ARBA" id="ARBA00022723"/>
    </source>
</evidence>
<evidence type="ECO:0000256" key="3">
    <source>
        <dbReference type="ARBA" id="ARBA00022448"/>
    </source>
</evidence>
<keyword evidence="10 12" id="KW-0408">Iron</keyword>
<keyword evidence="5 12" id="KW-0349">Heme</keyword>
<dbReference type="GO" id="GO:0005886">
    <property type="term" value="C:plasma membrane"/>
    <property type="evidence" value="ECO:0007669"/>
    <property type="project" value="UniProtKB-SubCell"/>
</dbReference>
<feature type="transmembrane region" description="Helical" evidence="12">
    <location>
        <begin position="296"/>
        <end position="321"/>
    </location>
</feature>
<evidence type="ECO:0000256" key="10">
    <source>
        <dbReference type="ARBA" id="ARBA00023004"/>
    </source>
</evidence>
<dbReference type="PIRSF" id="PIRSF006446">
    <property type="entry name" value="Cyt_quinol_oxidase_1"/>
    <property type="match status" value="1"/>
</dbReference>
<accession>A0A7W9G0V9</accession>
<dbReference type="PANTHER" id="PTHR30365:SF15">
    <property type="entry name" value="CYTOCHROME BD UBIQUINOL OXIDASE SUBUNIT 1"/>
    <property type="match status" value="1"/>
</dbReference>
<feature type="transmembrane region" description="Helical" evidence="12">
    <location>
        <begin position="333"/>
        <end position="352"/>
    </location>
</feature>
<proteinExistence type="inferred from homology"/>
<dbReference type="Pfam" id="PF01654">
    <property type="entry name" value="Cyt_bd_oxida_I"/>
    <property type="match status" value="2"/>
</dbReference>
<evidence type="ECO:0000256" key="1">
    <source>
        <dbReference type="ARBA" id="ARBA00004651"/>
    </source>
</evidence>
<reference evidence="13 14" key="1">
    <citation type="submission" date="2020-08" db="EMBL/GenBank/DDBJ databases">
        <title>Sequencing the genomes of 1000 actinobacteria strains.</title>
        <authorList>
            <person name="Klenk H.-P."/>
        </authorList>
    </citation>
    <scope>NUCLEOTIDE SEQUENCE [LARGE SCALE GENOMIC DNA]</scope>
    <source>
        <strain evidence="13 14">DSM 45507</strain>
    </source>
</reference>
<dbReference type="GO" id="GO:0020037">
    <property type="term" value="F:heme binding"/>
    <property type="evidence" value="ECO:0007669"/>
    <property type="project" value="TreeGrafter"/>
</dbReference>
<protein>
    <submittedName>
        <fullName evidence="13">Cytochrome d ubiquinol oxidase subunit I</fullName>
        <ecNumber evidence="13">1.10.3.-</ecNumber>
    </submittedName>
</protein>
<feature type="transmembrane region" description="Helical" evidence="12">
    <location>
        <begin position="69"/>
        <end position="91"/>
    </location>
</feature>
<keyword evidence="6 12" id="KW-0812">Transmembrane</keyword>
<evidence type="ECO:0000313" key="13">
    <source>
        <dbReference type="EMBL" id="MBB5775189.1"/>
    </source>
</evidence>
<evidence type="ECO:0000313" key="14">
    <source>
        <dbReference type="Proteomes" id="UP000579153"/>
    </source>
</evidence>
<dbReference type="EMBL" id="JACHMB010000001">
    <property type="protein sequence ID" value="MBB5775189.1"/>
    <property type="molecule type" value="Genomic_DNA"/>
</dbReference>
<evidence type="ECO:0000256" key="11">
    <source>
        <dbReference type="ARBA" id="ARBA00023136"/>
    </source>
</evidence>
<comment type="similarity">
    <text evidence="2 12">Belongs to the cytochrome ubiquinol oxidase subunit 1 family.</text>
</comment>
<feature type="transmembrane region" description="Helical" evidence="12">
    <location>
        <begin position="103"/>
        <end position="128"/>
    </location>
</feature>
<feature type="transmembrane region" description="Helical" evidence="12">
    <location>
        <begin position="140"/>
        <end position="163"/>
    </location>
</feature>
<feature type="transmembrane region" description="Helical" evidence="12">
    <location>
        <begin position="189"/>
        <end position="212"/>
    </location>
</feature>
<keyword evidence="4 12" id="KW-1003">Cell membrane</keyword>
<dbReference type="AlphaFoldDB" id="A0A7W9G0V9"/>
<evidence type="ECO:0000256" key="2">
    <source>
        <dbReference type="ARBA" id="ARBA00009819"/>
    </source>
</evidence>
<comment type="subcellular location">
    <subcellularLocation>
        <location evidence="1">Cell membrane</location>
        <topology evidence="1">Multi-pass membrane protein</topology>
    </subcellularLocation>
</comment>
<gene>
    <name evidence="13" type="ORF">HD596_001945</name>
</gene>
<dbReference type="PANTHER" id="PTHR30365">
    <property type="entry name" value="CYTOCHROME D UBIQUINOL OXIDASE"/>
    <property type="match status" value="1"/>
</dbReference>
<name>A0A7W9G0V9_9ACTN</name>
<dbReference type="InterPro" id="IPR002585">
    <property type="entry name" value="Cyt-d_ubiquinol_oxidase_su_1"/>
</dbReference>
<keyword evidence="13" id="KW-0560">Oxidoreductase</keyword>